<dbReference type="PROSITE" id="PS50006">
    <property type="entry name" value="FHA_DOMAIN"/>
    <property type="match status" value="1"/>
</dbReference>
<gene>
    <name evidence="12" type="ORF">Purlil1_12854</name>
</gene>
<keyword evidence="3" id="KW-0813">Transport</keyword>
<dbReference type="PANTHER" id="PTHR24348">
    <property type="entry name" value="SERINE/THREONINE-PROTEIN KINASE UNC-51-RELATED"/>
    <property type="match status" value="1"/>
</dbReference>
<dbReference type="SMART" id="SM00220">
    <property type="entry name" value="S_TKc"/>
    <property type="match status" value="1"/>
</dbReference>
<dbReference type="InterPro" id="IPR008984">
    <property type="entry name" value="SMAD_FHA_dom_sf"/>
</dbReference>
<feature type="compositionally biased region" description="Basic and acidic residues" evidence="9">
    <location>
        <begin position="888"/>
        <end position="897"/>
    </location>
</feature>
<dbReference type="InterPro" id="IPR008271">
    <property type="entry name" value="Ser/Thr_kinase_AS"/>
</dbReference>
<dbReference type="InterPro" id="IPR000719">
    <property type="entry name" value="Prot_kinase_dom"/>
</dbReference>
<protein>
    <recommendedName>
        <fullName evidence="7">Autophagy-related protein 1</fullName>
    </recommendedName>
</protein>
<feature type="compositionally biased region" description="Basic residues" evidence="9">
    <location>
        <begin position="624"/>
        <end position="636"/>
    </location>
</feature>
<dbReference type="SUPFAM" id="SSF49879">
    <property type="entry name" value="SMAD/FHA domain"/>
    <property type="match status" value="1"/>
</dbReference>
<keyword evidence="6" id="KW-0072">Autophagy</keyword>
<dbReference type="Pfam" id="PF00498">
    <property type="entry name" value="FHA"/>
    <property type="match status" value="1"/>
</dbReference>
<accession>A0ABR0BFQ2</accession>
<name>A0ABR0BFQ2_PURLI</name>
<evidence type="ECO:0000256" key="5">
    <source>
        <dbReference type="ARBA" id="ARBA00022840"/>
    </source>
</evidence>
<feature type="region of interest" description="Disordered" evidence="9">
    <location>
        <begin position="542"/>
        <end position="568"/>
    </location>
</feature>
<dbReference type="InterPro" id="IPR011009">
    <property type="entry name" value="Kinase-like_dom_sf"/>
</dbReference>
<evidence type="ECO:0000256" key="3">
    <source>
        <dbReference type="ARBA" id="ARBA00022448"/>
    </source>
</evidence>
<sequence>MEDNDLIARIYPVWDETECAVKAVKASSFFVPCQRSEERTRSQHGRHDRQSTEPPEDSDAASRRDRACIEVRFSCIPRSRHGFIFGRSSKCEVVIPFESSSSYHFSLTFDEANRLIVRDLGSVAGTEVTYDGQGHGKRSNFRWIVGGDPNTAEKTSIVVAVHDLEFRIVAAHYDINSTEYIEKVHRFRQGTATVEEAIRGLDLPRRPDTRLPTGTHTPGVGELHLQKQLGKGSFGVVTHFWNVSNGSEYALKEPAAKVLRLKQRDAIAWRDVLRDWKREAHTMDGLAHPNITRLLWSDFNDHPRLFLDYIPGGSLENYDDFSATECTSVLSQCLSALIYLHTRDPPLAHRDIKPDNILVSYRARDPGDFGVSGRIEVKLGDFGLSKDDNLLSICGSHKYLAPEVHKKQEYLNAGGRLKVTYTVAVDIWSLGVVAYEMMIGHLPQYDIKQQRVWCESIVNRLGKDLSKRPDELKKFLLDGMVVLSPAQRWSAVDCYDQLLLASGVSGVSSATPTVGNHAAGMHYREGWRETNLWPVPTYTPPAQGHEDVVEDEQSTIRQSEYSHGGEAREPSIASGVFVCSTSIDPKKRVRADTLLPGTHISKPGSSRKRHTSESPSSESPSRGWHGKRSHRQRAYKKGSSGKETERRSPFVVQESLNPQRTSQSKRSRGPARQVDRPSEAFHPWDLNERHHTTTVGTNVLDVAADTDSATASLLPDDQLHNRKETQILLVAAVGDYRKRQVTKELKERNIISTDGRHYWAPFRHGVFVCQFANFESELMPLLTYAPLPLPERNENYLLALVMRKRTRQRSSYPAKLRSRSYAEGDNGEQGGRLDRMEPRGDFACHNRRPKECRPTDHVVRAQPPLDDSRTQQQSMPANSLHGPSIPTHKGEPIRSTEDTNLSAHPGGPGLSFDADGLVYMDIRGRKVSMSTPDLQINVSQVLQASDLNRKPRANLRRGLQERGVITAQGRQEWVPFRDGVFACQAAGLDQDLLPLLSYACLPFPDRDDNYLRINKRDRPLMEILEESPDFAGLQIGDHVVAYRPSERTINARHLLASGNGRRCDLTRFLQANRDIITDKSIRHRRLQATYISYEAAQRLCDHLGLSRDPIERLLSEESEEVARSPGICPERAACYRSEAHGASGSSCALVDYDLGNDASTMITTYDPAHCDPDTSRLDNSVSVGSWFQLEAQDGGEDPAAFDLDGVRDSSFEVSNAHHGDAAEACSDASHTPTLVAPWEDNAGSYRYSQVTERSYADGSYLAPADHSFKQLLE</sequence>
<comment type="similarity">
    <text evidence="2">Belongs to the protein kinase superfamily. CAMK Ser/Thr protein kinase family. CHEK2 subfamily.</text>
</comment>
<comment type="caution">
    <text evidence="12">The sequence shown here is derived from an EMBL/GenBank/DDBJ whole genome shotgun (WGS) entry which is preliminary data.</text>
</comment>
<keyword evidence="13" id="KW-1185">Reference proteome</keyword>
<comment type="subcellular location">
    <subcellularLocation>
        <location evidence="1">Preautophagosomal structure membrane</location>
        <topology evidence="1">Peripheral membrane protein</topology>
    </subcellularLocation>
</comment>
<evidence type="ECO:0000259" key="10">
    <source>
        <dbReference type="PROSITE" id="PS50006"/>
    </source>
</evidence>
<feature type="region of interest" description="Disordered" evidence="9">
    <location>
        <begin position="589"/>
        <end position="689"/>
    </location>
</feature>
<evidence type="ECO:0000256" key="4">
    <source>
        <dbReference type="ARBA" id="ARBA00022741"/>
    </source>
</evidence>
<evidence type="ECO:0000259" key="11">
    <source>
        <dbReference type="PROSITE" id="PS50011"/>
    </source>
</evidence>
<evidence type="ECO:0000256" key="1">
    <source>
        <dbReference type="ARBA" id="ARBA00004623"/>
    </source>
</evidence>
<feature type="compositionally biased region" description="Basic and acidic residues" evidence="9">
    <location>
        <begin position="831"/>
        <end position="859"/>
    </location>
</feature>
<dbReference type="EMBL" id="JAWRVI010000140">
    <property type="protein sequence ID" value="KAK4074892.1"/>
    <property type="molecule type" value="Genomic_DNA"/>
</dbReference>
<dbReference type="Pfam" id="PF00069">
    <property type="entry name" value="Pkinase"/>
    <property type="match status" value="1"/>
</dbReference>
<dbReference type="InterPro" id="IPR045269">
    <property type="entry name" value="Atg1-like"/>
</dbReference>
<evidence type="ECO:0000313" key="12">
    <source>
        <dbReference type="EMBL" id="KAK4074892.1"/>
    </source>
</evidence>
<dbReference type="Gene3D" id="1.10.510.10">
    <property type="entry name" value="Transferase(Phosphotransferase) domain 1"/>
    <property type="match status" value="1"/>
</dbReference>
<keyword evidence="4 8" id="KW-0547">Nucleotide-binding</keyword>
<reference evidence="12 13" key="1">
    <citation type="journal article" date="2024" name="Microbiol. Resour. Announc.">
        <title>Genome annotations for the ascomycete fungi Trichoderma harzianum, Trichoderma aggressivum, and Purpureocillium lilacinum.</title>
        <authorList>
            <person name="Beijen E.P.W."/>
            <person name="Ohm R.A."/>
        </authorList>
    </citation>
    <scope>NUCLEOTIDE SEQUENCE [LARGE SCALE GENOMIC DNA]</scope>
    <source>
        <strain evidence="12 13">CBS 150709</strain>
    </source>
</reference>
<evidence type="ECO:0000256" key="7">
    <source>
        <dbReference type="ARBA" id="ARBA00030237"/>
    </source>
</evidence>
<feature type="region of interest" description="Disordered" evidence="9">
    <location>
        <begin position="808"/>
        <end position="910"/>
    </location>
</feature>
<proteinExistence type="inferred from homology"/>
<dbReference type="Proteomes" id="UP001287286">
    <property type="component" value="Unassembled WGS sequence"/>
</dbReference>
<feature type="domain" description="FHA" evidence="10">
    <location>
        <begin position="83"/>
        <end position="129"/>
    </location>
</feature>
<evidence type="ECO:0000256" key="8">
    <source>
        <dbReference type="PROSITE-ProRule" id="PRU10141"/>
    </source>
</evidence>
<dbReference type="PROSITE" id="PS00108">
    <property type="entry name" value="PROTEIN_KINASE_ST"/>
    <property type="match status" value="1"/>
</dbReference>
<dbReference type="InterPro" id="IPR017441">
    <property type="entry name" value="Protein_kinase_ATP_BS"/>
</dbReference>
<dbReference type="CDD" id="cd00060">
    <property type="entry name" value="FHA"/>
    <property type="match status" value="1"/>
</dbReference>
<dbReference type="PROSITE" id="PS00107">
    <property type="entry name" value="PROTEIN_KINASE_ATP"/>
    <property type="match status" value="1"/>
</dbReference>
<feature type="region of interest" description="Disordered" evidence="9">
    <location>
        <begin position="37"/>
        <end position="63"/>
    </location>
</feature>
<evidence type="ECO:0000256" key="2">
    <source>
        <dbReference type="ARBA" id="ARBA00005575"/>
    </source>
</evidence>
<evidence type="ECO:0000256" key="6">
    <source>
        <dbReference type="ARBA" id="ARBA00023006"/>
    </source>
</evidence>
<dbReference type="PROSITE" id="PS50011">
    <property type="entry name" value="PROTEIN_KINASE_DOM"/>
    <property type="match status" value="1"/>
</dbReference>
<dbReference type="Gene3D" id="2.60.200.20">
    <property type="match status" value="1"/>
</dbReference>
<organism evidence="12 13">
    <name type="scientific">Purpureocillium lilacinum</name>
    <name type="common">Paecilomyces lilacinus</name>
    <dbReference type="NCBI Taxonomy" id="33203"/>
    <lineage>
        <taxon>Eukaryota</taxon>
        <taxon>Fungi</taxon>
        <taxon>Dikarya</taxon>
        <taxon>Ascomycota</taxon>
        <taxon>Pezizomycotina</taxon>
        <taxon>Sordariomycetes</taxon>
        <taxon>Hypocreomycetidae</taxon>
        <taxon>Hypocreales</taxon>
        <taxon>Ophiocordycipitaceae</taxon>
        <taxon>Purpureocillium</taxon>
    </lineage>
</organism>
<evidence type="ECO:0000313" key="13">
    <source>
        <dbReference type="Proteomes" id="UP001287286"/>
    </source>
</evidence>
<dbReference type="InterPro" id="IPR000253">
    <property type="entry name" value="FHA_dom"/>
</dbReference>
<dbReference type="SUPFAM" id="SSF56112">
    <property type="entry name" value="Protein kinase-like (PK-like)"/>
    <property type="match status" value="1"/>
</dbReference>
<evidence type="ECO:0000256" key="9">
    <source>
        <dbReference type="SAM" id="MobiDB-lite"/>
    </source>
</evidence>
<feature type="binding site" evidence="8">
    <location>
        <position position="252"/>
    </location>
    <ligand>
        <name>ATP</name>
        <dbReference type="ChEBI" id="CHEBI:30616"/>
    </ligand>
</feature>
<keyword evidence="5 8" id="KW-0067">ATP-binding</keyword>
<feature type="domain" description="Protein kinase" evidence="11">
    <location>
        <begin position="223"/>
        <end position="500"/>
    </location>
</feature>